<evidence type="ECO:0000256" key="1">
    <source>
        <dbReference type="SAM" id="SignalP"/>
    </source>
</evidence>
<name>A0A812SSZ1_9DINO</name>
<proteinExistence type="predicted"/>
<keyword evidence="1" id="KW-0732">Signal</keyword>
<sequence length="197" mass="20838">MRSRTLLLGSCIGSALGSCQVELLQDTLRGPGGCTEAGAEQLVDPFAKAVVQCYMQCMAAFTIELEEVMVPNTIHAEPQKPVCEHPELSMACSPLRFTCSKPLSEIPNSCRGASIGLVRRPRMVWYPEHHVLHGLRSQGGKLLGAHRTASSASLGAVALHCGHGYGRPALRGPGGIACTTDSAEQCAEGIQGHGHRA</sequence>
<reference evidence="2" key="1">
    <citation type="submission" date="2021-02" db="EMBL/GenBank/DDBJ databases">
        <authorList>
            <person name="Dougan E. K."/>
            <person name="Rhodes N."/>
            <person name="Thang M."/>
            <person name="Chan C."/>
        </authorList>
    </citation>
    <scope>NUCLEOTIDE SEQUENCE</scope>
</reference>
<accession>A0A812SSZ1</accession>
<keyword evidence="3" id="KW-1185">Reference proteome</keyword>
<dbReference type="EMBL" id="CAJNDS010002466">
    <property type="protein sequence ID" value="CAE7488131.1"/>
    <property type="molecule type" value="Genomic_DNA"/>
</dbReference>
<dbReference type="PROSITE" id="PS51257">
    <property type="entry name" value="PROKAR_LIPOPROTEIN"/>
    <property type="match status" value="1"/>
</dbReference>
<organism evidence="2 3">
    <name type="scientific">Symbiodinium natans</name>
    <dbReference type="NCBI Taxonomy" id="878477"/>
    <lineage>
        <taxon>Eukaryota</taxon>
        <taxon>Sar</taxon>
        <taxon>Alveolata</taxon>
        <taxon>Dinophyceae</taxon>
        <taxon>Suessiales</taxon>
        <taxon>Symbiodiniaceae</taxon>
        <taxon>Symbiodinium</taxon>
    </lineage>
</organism>
<dbReference type="Proteomes" id="UP000604046">
    <property type="component" value="Unassembled WGS sequence"/>
</dbReference>
<dbReference type="AlphaFoldDB" id="A0A812SSZ1"/>
<feature type="signal peptide" evidence="1">
    <location>
        <begin position="1"/>
        <end position="17"/>
    </location>
</feature>
<protein>
    <submittedName>
        <fullName evidence="2">Uncharacterized protein</fullName>
    </submittedName>
</protein>
<evidence type="ECO:0000313" key="3">
    <source>
        <dbReference type="Proteomes" id="UP000604046"/>
    </source>
</evidence>
<feature type="chain" id="PRO_5032502208" evidence="1">
    <location>
        <begin position="18"/>
        <end position="197"/>
    </location>
</feature>
<gene>
    <name evidence="2" type="ORF">SNAT2548_LOCUS27377</name>
</gene>
<comment type="caution">
    <text evidence="2">The sequence shown here is derived from an EMBL/GenBank/DDBJ whole genome shotgun (WGS) entry which is preliminary data.</text>
</comment>
<evidence type="ECO:0000313" key="2">
    <source>
        <dbReference type="EMBL" id="CAE7488131.1"/>
    </source>
</evidence>